<name>A0A1E4SCT7_9ASCO</name>
<feature type="compositionally biased region" description="Polar residues" evidence="1">
    <location>
        <begin position="422"/>
        <end position="432"/>
    </location>
</feature>
<proteinExistence type="predicted"/>
<dbReference type="GO" id="GO:0019901">
    <property type="term" value="F:protein kinase binding"/>
    <property type="evidence" value="ECO:0007669"/>
    <property type="project" value="InterPro"/>
</dbReference>
<protein>
    <submittedName>
        <fullName evidence="2">Cyclin-domain-containing protein</fullName>
    </submittedName>
</protein>
<keyword evidence="3" id="KW-1185">Reference proteome</keyword>
<dbReference type="EMBL" id="KV453915">
    <property type="protein sequence ID" value="ODV77331.1"/>
    <property type="molecule type" value="Genomic_DNA"/>
</dbReference>
<feature type="region of interest" description="Disordered" evidence="1">
    <location>
        <begin position="418"/>
        <end position="442"/>
    </location>
</feature>
<feature type="region of interest" description="Disordered" evidence="1">
    <location>
        <begin position="336"/>
        <end position="406"/>
    </location>
</feature>
<dbReference type="AlphaFoldDB" id="A0A1E4SCT7"/>
<evidence type="ECO:0000313" key="3">
    <source>
        <dbReference type="Proteomes" id="UP000094285"/>
    </source>
</evidence>
<dbReference type="OrthoDB" id="337735at2759"/>
<dbReference type="GO" id="GO:0005634">
    <property type="term" value="C:nucleus"/>
    <property type="evidence" value="ECO:0007669"/>
    <property type="project" value="TreeGrafter"/>
</dbReference>
<dbReference type="CDD" id="cd20558">
    <property type="entry name" value="CYCLIN_ScPCL7-like"/>
    <property type="match status" value="1"/>
</dbReference>
<dbReference type="GeneID" id="30985325"/>
<dbReference type="RefSeq" id="XP_020062453.1">
    <property type="nucleotide sequence ID" value="XM_020211189.1"/>
</dbReference>
<dbReference type="SUPFAM" id="SSF47954">
    <property type="entry name" value="Cyclin-like"/>
    <property type="match status" value="1"/>
</dbReference>
<evidence type="ECO:0000256" key="1">
    <source>
        <dbReference type="SAM" id="MobiDB-lite"/>
    </source>
</evidence>
<dbReference type="GO" id="GO:0000307">
    <property type="term" value="C:cyclin-dependent protein kinase holoenzyme complex"/>
    <property type="evidence" value="ECO:0007669"/>
    <property type="project" value="TreeGrafter"/>
</dbReference>
<evidence type="ECO:0000313" key="2">
    <source>
        <dbReference type="EMBL" id="ODV77331.1"/>
    </source>
</evidence>
<gene>
    <name evidence="2" type="ORF">CANTADRAFT_7810</name>
</gene>
<dbReference type="STRING" id="984487.A0A1E4SCT7"/>
<dbReference type="Proteomes" id="UP000094285">
    <property type="component" value="Unassembled WGS sequence"/>
</dbReference>
<dbReference type="Pfam" id="PF08613">
    <property type="entry name" value="Cyclin"/>
    <property type="match status" value="1"/>
</dbReference>
<reference evidence="3" key="1">
    <citation type="submission" date="2016-05" db="EMBL/GenBank/DDBJ databases">
        <title>Comparative genomics of biotechnologically important yeasts.</title>
        <authorList>
            <consortium name="DOE Joint Genome Institute"/>
            <person name="Riley R."/>
            <person name="Haridas S."/>
            <person name="Wolfe K.H."/>
            <person name="Lopes M.R."/>
            <person name="Hittinger C.T."/>
            <person name="Goker M."/>
            <person name="Salamov A."/>
            <person name="Wisecaver J."/>
            <person name="Long T.M."/>
            <person name="Aerts A.L."/>
            <person name="Barry K."/>
            <person name="Choi C."/>
            <person name="Clum A."/>
            <person name="Coughlan A.Y."/>
            <person name="Deshpande S."/>
            <person name="Douglass A.P."/>
            <person name="Hanson S.J."/>
            <person name="Klenk H.-P."/>
            <person name="Labutti K."/>
            <person name="Lapidus A."/>
            <person name="Lindquist E."/>
            <person name="Lipzen A."/>
            <person name="Meier-Kolthoff J.P."/>
            <person name="Ohm R.A."/>
            <person name="Otillar R.P."/>
            <person name="Pangilinan J."/>
            <person name="Peng Y."/>
            <person name="Rokas A."/>
            <person name="Rosa C.A."/>
            <person name="Scheuner C."/>
            <person name="Sibirny A.A."/>
            <person name="Slot J.C."/>
            <person name="Stielow J.B."/>
            <person name="Sun H."/>
            <person name="Kurtzman C.P."/>
            <person name="Blackwell M."/>
            <person name="Grigoriev I.V."/>
            <person name="Jeffries T.W."/>
        </authorList>
    </citation>
    <scope>NUCLEOTIDE SEQUENCE [LARGE SCALE GENOMIC DNA]</scope>
    <source>
        <strain evidence="3">NRRL Y-17324</strain>
    </source>
</reference>
<dbReference type="GO" id="GO:0016538">
    <property type="term" value="F:cyclin-dependent protein serine/threonine kinase regulator activity"/>
    <property type="evidence" value="ECO:0007669"/>
    <property type="project" value="TreeGrafter"/>
</dbReference>
<sequence length="442" mass="49526">MSSTYTKASRPAVAHGMVVNSPSDPFLAQYIKTPNLNSSLNNHQLYFNSINQHRKIKLIEIYQKYLINTTPYVVPHFKPKSPISAAVKVTRVSPVQHQRKQDVPQIEEKAPVKTKPASPLQVIKKHLPAEFMDCPIDDLITLITRMMLSLISLNDKSVPASISKPSTSSSSSSSNSLLTRYHSRTPPSISTHTYLTRLTKFNNFNAATLLTTIYYIDLLSHQYQPFFTLNSWTVHRFLLVGTMLAQKSMEDFFYTNDHYAKVGGVAISELNCLELDFLERVDWRCMPGKHLDTPGESSIKYAKDVLNLYYSQLIELMGKNLTTASGSRGNIHIHYLPGTSATSSPTKQITPAYSGDSNDDSGFDEDEVIDDTDYDSNEDEDDDDYGVDDEEDVDVDVEDSDADQVVSFDAITGASLKKYNSRGYSNDGSSSPHLKRKRYDGL</sequence>
<dbReference type="InterPro" id="IPR036915">
    <property type="entry name" value="Cyclin-like_sf"/>
</dbReference>
<organism evidence="2 3">
    <name type="scientific">Suhomyces tanzawaensis NRRL Y-17324</name>
    <dbReference type="NCBI Taxonomy" id="984487"/>
    <lineage>
        <taxon>Eukaryota</taxon>
        <taxon>Fungi</taxon>
        <taxon>Dikarya</taxon>
        <taxon>Ascomycota</taxon>
        <taxon>Saccharomycotina</taxon>
        <taxon>Pichiomycetes</taxon>
        <taxon>Debaryomycetaceae</taxon>
        <taxon>Suhomyces</taxon>
    </lineage>
</organism>
<feature type="compositionally biased region" description="Polar residues" evidence="1">
    <location>
        <begin position="339"/>
        <end position="351"/>
    </location>
</feature>
<dbReference type="Gene3D" id="1.10.472.10">
    <property type="entry name" value="Cyclin-like"/>
    <property type="match status" value="1"/>
</dbReference>
<feature type="compositionally biased region" description="Acidic residues" evidence="1">
    <location>
        <begin position="357"/>
        <end position="402"/>
    </location>
</feature>
<feature type="compositionally biased region" description="Basic residues" evidence="1">
    <location>
        <begin position="433"/>
        <end position="442"/>
    </location>
</feature>
<dbReference type="PANTHER" id="PTHR15615:SF117">
    <property type="entry name" value="PHO85 CYCLIN PHO80"/>
    <property type="match status" value="1"/>
</dbReference>
<feature type="compositionally biased region" description="Low complexity" evidence="1">
    <location>
        <begin position="158"/>
        <end position="176"/>
    </location>
</feature>
<accession>A0A1E4SCT7</accession>
<dbReference type="InterPro" id="IPR013922">
    <property type="entry name" value="Cyclin_PHO80-like"/>
</dbReference>
<dbReference type="PANTHER" id="PTHR15615">
    <property type="match status" value="1"/>
</dbReference>
<feature type="region of interest" description="Disordered" evidence="1">
    <location>
        <begin position="158"/>
        <end position="184"/>
    </location>
</feature>